<evidence type="ECO:0000256" key="1">
    <source>
        <dbReference type="SAM" id="Phobius"/>
    </source>
</evidence>
<keyword evidence="3" id="KW-1185">Reference proteome</keyword>
<keyword evidence="1" id="KW-1133">Transmembrane helix</keyword>
<accession>A0ABV2A882</accession>
<keyword evidence="1" id="KW-0472">Membrane</keyword>
<gene>
    <name evidence="2" type="primary">mnhG</name>
    <name evidence="2" type="ORF">ABSH63_03645</name>
</gene>
<keyword evidence="1" id="KW-0812">Transmembrane</keyword>
<feature type="transmembrane region" description="Helical" evidence="1">
    <location>
        <begin position="42"/>
        <end position="60"/>
    </location>
</feature>
<dbReference type="RefSeq" id="WP_352887540.1">
    <property type="nucleotide sequence ID" value="NZ_JBEPIJ010000003.1"/>
</dbReference>
<evidence type="ECO:0000313" key="2">
    <source>
        <dbReference type="EMBL" id="MES0873106.1"/>
    </source>
</evidence>
<feature type="transmembrane region" description="Helical" evidence="1">
    <location>
        <begin position="6"/>
        <end position="30"/>
    </location>
</feature>
<proteinExistence type="predicted"/>
<organism evidence="2 3">
    <name type="scientific">Sinimarinibacterium thermocellulolyticum</name>
    <dbReference type="NCBI Taxonomy" id="3170016"/>
    <lineage>
        <taxon>Bacteria</taxon>
        <taxon>Pseudomonadati</taxon>
        <taxon>Pseudomonadota</taxon>
        <taxon>Gammaproteobacteria</taxon>
        <taxon>Nevskiales</taxon>
        <taxon>Nevskiaceae</taxon>
        <taxon>Sinimarinibacterium</taxon>
    </lineage>
</organism>
<sequence length="114" mass="11826">MSLLQSILQITADLALGAGVLLVLTGAAGLHRLSEFFMRTHAASITDSAGAGLVILGLLLRSEEFATALRLLLILLFLLFTSPTASHALAQAALGDGLKPRTGKPHARDGAQTP</sequence>
<comment type="caution">
    <text evidence="2">The sequence shown here is derived from an EMBL/GenBank/DDBJ whole genome shotgun (WGS) entry which is preliminary data.</text>
</comment>
<dbReference type="Proteomes" id="UP001465331">
    <property type="component" value="Unassembled WGS sequence"/>
</dbReference>
<dbReference type="NCBIfam" id="TIGR01300">
    <property type="entry name" value="CPA3_mnhG_phaG"/>
    <property type="match status" value="1"/>
</dbReference>
<dbReference type="InterPro" id="IPR005133">
    <property type="entry name" value="PhaG_MnhG_YufB"/>
</dbReference>
<dbReference type="PANTHER" id="PTHR34703:SF1">
    <property type="entry name" value="ANTIPORTER SUBUNIT MNHG2-RELATED"/>
    <property type="match status" value="1"/>
</dbReference>
<name>A0ABV2A882_9GAMM</name>
<dbReference type="PANTHER" id="PTHR34703">
    <property type="entry name" value="ANTIPORTER SUBUNIT MNHG2-RELATED"/>
    <property type="match status" value="1"/>
</dbReference>
<reference evidence="2 3" key="1">
    <citation type="submission" date="2024-06" db="EMBL/GenBank/DDBJ databases">
        <authorList>
            <person name="Li Z."/>
            <person name="Jiang Y."/>
        </authorList>
    </citation>
    <scope>NUCLEOTIDE SEQUENCE [LARGE SCALE GENOMIC DNA]</scope>
    <source>
        <strain evidence="2 3">HSW-8</strain>
    </source>
</reference>
<dbReference type="Pfam" id="PF03334">
    <property type="entry name" value="PhaG_MnhG_YufB"/>
    <property type="match status" value="1"/>
</dbReference>
<evidence type="ECO:0000313" key="3">
    <source>
        <dbReference type="Proteomes" id="UP001465331"/>
    </source>
</evidence>
<feature type="transmembrane region" description="Helical" evidence="1">
    <location>
        <begin position="72"/>
        <end position="94"/>
    </location>
</feature>
<protein>
    <submittedName>
        <fullName evidence="2">Monovalent cation/H(+) antiporter subunit G</fullName>
    </submittedName>
</protein>
<dbReference type="EMBL" id="JBEPIJ010000003">
    <property type="protein sequence ID" value="MES0873106.1"/>
    <property type="molecule type" value="Genomic_DNA"/>
</dbReference>